<comment type="caution">
    <text evidence="3">The sequence shown here is derived from an EMBL/GenBank/DDBJ whole genome shotgun (WGS) entry which is preliminary data.</text>
</comment>
<proteinExistence type="predicted"/>
<dbReference type="InterPro" id="IPR036116">
    <property type="entry name" value="FN3_sf"/>
</dbReference>
<accession>A0A9D1VQP7</accession>
<feature type="signal peptide" evidence="1">
    <location>
        <begin position="1"/>
        <end position="19"/>
    </location>
</feature>
<evidence type="ECO:0000313" key="4">
    <source>
        <dbReference type="Proteomes" id="UP000824246"/>
    </source>
</evidence>
<evidence type="ECO:0000313" key="3">
    <source>
        <dbReference type="EMBL" id="HIX45154.1"/>
    </source>
</evidence>
<reference evidence="3" key="1">
    <citation type="journal article" date="2021" name="PeerJ">
        <title>Extensive microbial diversity within the chicken gut microbiome revealed by metagenomics and culture.</title>
        <authorList>
            <person name="Gilroy R."/>
            <person name="Ravi A."/>
            <person name="Getino M."/>
            <person name="Pursley I."/>
            <person name="Horton D.L."/>
            <person name="Alikhan N.F."/>
            <person name="Baker D."/>
            <person name="Gharbi K."/>
            <person name="Hall N."/>
            <person name="Watson M."/>
            <person name="Adriaenssens E.M."/>
            <person name="Foster-Nyarko E."/>
            <person name="Jarju S."/>
            <person name="Secka A."/>
            <person name="Antonio M."/>
            <person name="Oren A."/>
            <person name="Chaudhuri R.R."/>
            <person name="La Ragione R."/>
            <person name="Hildebrand F."/>
            <person name="Pallen M.J."/>
        </authorList>
    </citation>
    <scope>NUCLEOTIDE SEQUENCE</scope>
    <source>
        <strain evidence="3">ChiHjej12B11-16260</strain>
    </source>
</reference>
<dbReference type="Proteomes" id="UP000824246">
    <property type="component" value="Unassembled WGS sequence"/>
</dbReference>
<feature type="domain" description="Fibronectin type-III" evidence="2">
    <location>
        <begin position="668"/>
        <end position="754"/>
    </location>
</feature>
<keyword evidence="1" id="KW-0732">Signal</keyword>
<gene>
    <name evidence="3" type="ORF">H9982_02925</name>
</gene>
<organism evidence="3 4">
    <name type="scientific">Candidatus Barnesiella excrementipullorum</name>
    <dbReference type="NCBI Taxonomy" id="2838479"/>
    <lineage>
        <taxon>Bacteria</taxon>
        <taxon>Pseudomonadati</taxon>
        <taxon>Bacteroidota</taxon>
        <taxon>Bacteroidia</taxon>
        <taxon>Bacteroidales</taxon>
        <taxon>Barnesiellaceae</taxon>
        <taxon>Barnesiella</taxon>
    </lineage>
</organism>
<dbReference type="CDD" id="cd00063">
    <property type="entry name" value="FN3"/>
    <property type="match status" value="2"/>
</dbReference>
<sequence>MKKLFLVLIMLGCLTMAGSQVISGYGFGSVVGTYEEIEDGTVVSNTIDPSNLNSCAFYPESAVTELTTAAGFPIGFEFEYNDVFCNQFVIGSNGYITVGRDQVTVNPESGAYMFVRDGEGRTNCFGVMPNTDVYGSDSTVISYKLTGEAPNRVLVVQYKNWGLGLDFWGENIKAVDMQIRLYEANSNIEFVFRNWNNFDGYSKGARVGLRGNEDDILCRYSADDDWQNTTAKMGDASMYFGDDSNIADGLTYTFMPPAACEAPTSQPTELQYEVSTTQIKGSFEHSETADHYLTLLTTEEALSELPQNGTYYSKGDVIGNATVLSYDTTAVFSTDASLQGTTTYHVFVMAANSYCKQGPVYNTDAPLTSAIRTMPNAPAGLSITEKHTDKFFISVTANENGDNVLVAMCDSLYEPVINYGQKPYIGTPEGSYEVGDFITENGGKVIYIGGSAENVEIDGLEQGTGYYLRAFSVNADMEYSTEVVDVRGATIATLPYTPDLSKAEMYGLPVDWYEEGNTFRVSTQYNQVGGEDEYQLECNLTFGDPTNGKFNTLTTSPILIDKRDVAVTFKYNMSVWSRMTGSTPYNEWAETDTFALQVSKDGINFETIKEYTAQNNPQLDSIQAFAVVEGDLSSYINDTVQIRIYWKNYNAAGARLIIEKFNIDGREIPAIPVVSVAEVTYNSAVVTWRGEQENYEMASCKEGDEWTYKVINGFEAELIDLTAETNYQVKVRGIVAEGDTTEWSETANFTTEPLPECPIPSNLTYEMVENEYIKVSWTGNEEHLAWDVRYRPGSSTSWEMIEGLTEESYTFTDLEPEIAYLWTVRASCTMDRISSWAAQERFISGKTAVSLANASSLKVSAFDGYVNIINSGVYVKDITIYDMQGRSFNKMEINSSDNVIIPLRGLKGFVIVKVNTTDHEFVYKVPVR</sequence>
<protein>
    <recommendedName>
        <fullName evidence="2">Fibronectin type-III domain-containing protein</fullName>
    </recommendedName>
</protein>
<dbReference type="AlphaFoldDB" id="A0A9D1VQP7"/>
<reference evidence="3" key="2">
    <citation type="submission" date="2021-04" db="EMBL/GenBank/DDBJ databases">
        <authorList>
            <person name="Gilroy R."/>
        </authorList>
    </citation>
    <scope>NUCLEOTIDE SEQUENCE</scope>
    <source>
        <strain evidence="3">ChiHjej12B11-16260</strain>
    </source>
</reference>
<evidence type="ECO:0000256" key="1">
    <source>
        <dbReference type="SAM" id="SignalP"/>
    </source>
</evidence>
<feature type="domain" description="Fibronectin type-III" evidence="2">
    <location>
        <begin position="759"/>
        <end position="847"/>
    </location>
</feature>
<dbReference type="EMBL" id="DXFB01000080">
    <property type="protein sequence ID" value="HIX45154.1"/>
    <property type="molecule type" value="Genomic_DNA"/>
</dbReference>
<dbReference type="PROSITE" id="PS50853">
    <property type="entry name" value="FN3"/>
    <property type="match status" value="2"/>
</dbReference>
<dbReference type="InterPro" id="IPR003961">
    <property type="entry name" value="FN3_dom"/>
</dbReference>
<feature type="chain" id="PRO_5039193229" description="Fibronectin type-III domain-containing protein" evidence="1">
    <location>
        <begin position="20"/>
        <end position="928"/>
    </location>
</feature>
<dbReference type="InterPro" id="IPR013783">
    <property type="entry name" value="Ig-like_fold"/>
</dbReference>
<dbReference type="SMART" id="SM00060">
    <property type="entry name" value="FN3"/>
    <property type="match status" value="4"/>
</dbReference>
<dbReference type="SUPFAM" id="SSF49265">
    <property type="entry name" value="Fibronectin type III"/>
    <property type="match status" value="1"/>
</dbReference>
<dbReference type="Gene3D" id="2.60.40.10">
    <property type="entry name" value="Immunoglobulins"/>
    <property type="match status" value="2"/>
</dbReference>
<name>A0A9D1VQP7_9BACT</name>
<evidence type="ECO:0000259" key="2">
    <source>
        <dbReference type="PROSITE" id="PS50853"/>
    </source>
</evidence>